<sequence length="66" mass="6631">MRAVSVSVAALLLATAVLALGAVATFASTLSTDPRSVGTLAALTLAVVAAVALGIRTAKRSRTSYW</sequence>
<organism evidence="2 3">
    <name type="scientific">Halalkalicoccus tibetensis</name>
    <dbReference type="NCBI Taxonomy" id="175632"/>
    <lineage>
        <taxon>Archaea</taxon>
        <taxon>Methanobacteriati</taxon>
        <taxon>Methanobacteriota</taxon>
        <taxon>Stenosarchaea group</taxon>
        <taxon>Halobacteria</taxon>
        <taxon>Halobacteriales</taxon>
        <taxon>Halococcaceae</taxon>
        <taxon>Halalkalicoccus</taxon>
    </lineage>
</organism>
<evidence type="ECO:0000313" key="3">
    <source>
        <dbReference type="Proteomes" id="UP001596312"/>
    </source>
</evidence>
<protein>
    <recommendedName>
        <fullName evidence="4">Major facilitator superfamily (MFS) profile domain-containing protein</fullName>
    </recommendedName>
</protein>
<feature type="transmembrane region" description="Helical" evidence="1">
    <location>
        <begin position="37"/>
        <end position="55"/>
    </location>
</feature>
<keyword evidence="1" id="KW-0472">Membrane</keyword>
<evidence type="ECO:0000313" key="2">
    <source>
        <dbReference type="EMBL" id="MFC6904230.1"/>
    </source>
</evidence>
<evidence type="ECO:0008006" key="4">
    <source>
        <dbReference type="Google" id="ProtNLM"/>
    </source>
</evidence>
<proteinExistence type="predicted"/>
<keyword evidence="3" id="KW-1185">Reference proteome</keyword>
<dbReference type="Proteomes" id="UP001596312">
    <property type="component" value="Unassembled WGS sequence"/>
</dbReference>
<keyword evidence="1" id="KW-1133">Transmembrane helix</keyword>
<keyword evidence="1" id="KW-0812">Transmembrane</keyword>
<reference evidence="2 3" key="1">
    <citation type="journal article" date="2019" name="Int. J. Syst. Evol. Microbiol.">
        <title>The Global Catalogue of Microorganisms (GCM) 10K type strain sequencing project: providing services to taxonomists for standard genome sequencing and annotation.</title>
        <authorList>
            <consortium name="The Broad Institute Genomics Platform"/>
            <consortium name="The Broad Institute Genome Sequencing Center for Infectious Disease"/>
            <person name="Wu L."/>
            <person name="Ma J."/>
        </authorList>
    </citation>
    <scope>NUCLEOTIDE SEQUENCE [LARGE SCALE GENOMIC DNA]</scope>
    <source>
        <strain evidence="2 3">CGMCC 1.3240</strain>
    </source>
</reference>
<comment type="caution">
    <text evidence="2">The sequence shown here is derived from an EMBL/GenBank/DDBJ whole genome shotgun (WGS) entry which is preliminary data.</text>
</comment>
<dbReference type="RefSeq" id="WP_340602738.1">
    <property type="nucleotide sequence ID" value="NZ_JBBMXV010000001.1"/>
</dbReference>
<gene>
    <name evidence="2" type="ORF">ACFQGH_03350</name>
</gene>
<name>A0ABD5V4Q5_9EURY</name>
<accession>A0ABD5V4Q5</accession>
<dbReference type="AlphaFoldDB" id="A0ABD5V4Q5"/>
<evidence type="ECO:0000256" key="1">
    <source>
        <dbReference type="SAM" id="Phobius"/>
    </source>
</evidence>
<dbReference type="EMBL" id="JBHSXQ010000001">
    <property type="protein sequence ID" value="MFC6904230.1"/>
    <property type="molecule type" value="Genomic_DNA"/>
</dbReference>